<keyword evidence="1" id="KW-0472">Membrane</keyword>
<protein>
    <submittedName>
        <fullName evidence="2">Uncharacterized protein</fullName>
    </submittedName>
</protein>
<dbReference type="RefSeq" id="WP_090478199.1">
    <property type="nucleotide sequence ID" value="NZ_LT629710.1"/>
</dbReference>
<evidence type="ECO:0000256" key="1">
    <source>
        <dbReference type="SAM" id="Phobius"/>
    </source>
</evidence>
<gene>
    <name evidence="2" type="ORF">SAMN04515671_3503</name>
</gene>
<organism evidence="2 3">
    <name type="scientific">Nakamurella panacisegetis</name>
    <dbReference type="NCBI Taxonomy" id="1090615"/>
    <lineage>
        <taxon>Bacteria</taxon>
        <taxon>Bacillati</taxon>
        <taxon>Actinomycetota</taxon>
        <taxon>Actinomycetes</taxon>
        <taxon>Nakamurellales</taxon>
        <taxon>Nakamurellaceae</taxon>
        <taxon>Nakamurella</taxon>
    </lineage>
</organism>
<sequence length="89" mass="9253">MSRLYTLLNAVLLIGGVAALAFTAWPLGIVLVLLGGAGLTMEIRARRPAVHVVLDSGPDATMQKALARAFTTTNAANQARSGMEFTAGL</sequence>
<accession>A0A1H0RE31</accession>
<evidence type="ECO:0000313" key="2">
    <source>
        <dbReference type="EMBL" id="SDP27306.1"/>
    </source>
</evidence>
<keyword evidence="1" id="KW-1133">Transmembrane helix</keyword>
<feature type="transmembrane region" description="Helical" evidence="1">
    <location>
        <begin position="12"/>
        <end position="37"/>
    </location>
</feature>
<dbReference type="Proteomes" id="UP000198741">
    <property type="component" value="Chromosome I"/>
</dbReference>
<proteinExistence type="predicted"/>
<dbReference type="EMBL" id="LT629710">
    <property type="protein sequence ID" value="SDP27306.1"/>
    <property type="molecule type" value="Genomic_DNA"/>
</dbReference>
<dbReference type="AlphaFoldDB" id="A0A1H0RE31"/>
<name>A0A1H0RE31_9ACTN</name>
<evidence type="ECO:0000313" key="3">
    <source>
        <dbReference type="Proteomes" id="UP000198741"/>
    </source>
</evidence>
<keyword evidence="3" id="KW-1185">Reference proteome</keyword>
<reference evidence="2 3" key="1">
    <citation type="submission" date="2016-10" db="EMBL/GenBank/DDBJ databases">
        <authorList>
            <person name="de Groot N.N."/>
        </authorList>
    </citation>
    <scope>NUCLEOTIDE SEQUENCE [LARGE SCALE GENOMIC DNA]</scope>
    <source>
        <strain evidence="3">P4-7,KCTC 19426,CECT 7604</strain>
    </source>
</reference>
<keyword evidence="1" id="KW-0812">Transmembrane</keyword>